<dbReference type="Proteomes" id="UP000286045">
    <property type="component" value="Unassembled WGS sequence"/>
</dbReference>
<sequence>MSFASLGDDEQFFSAYSSQPASRLMSVFAPHEQGQLPETVNSAVRPSEPLASVCLPTAEAAPQSRHEREPAPMPPTDSHRQSPNIHHFCPASIHRRTDQTSSQDPIQPETALSDEAASTGGSNAIVAKLASSPAPAIMTRYYSSVTDTEQNSAAYHYRDCSPTITQAQLDDYVSKQGVDGIVCNVRAFLSARRRGGSSGKPGMAVINENDAPPSSIQPLPDDPHLKTSVLPEDQYLITADNIAGILDIAIAGIRSIQDDQAQSDCRSLLFSSSAYVKPTLHTQNIIPGVSAVADPATTICSPRPCFSFSDDLEEFERPRSAPKTTYSMLFSDPVIATYSIPN</sequence>
<keyword evidence="3" id="KW-1185">Reference proteome</keyword>
<feature type="region of interest" description="Disordered" evidence="1">
    <location>
        <begin position="193"/>
        <end position="216"/>
    </location>
</feature>
<proteinExistence type="predicted"/>
<accession>A0A439DA95</accession>
<dbReference type="AlphaFoldDB" id="A0A439DA95"/>
<evidence type="ECO:0000313" key="2">
    <source>
        <dbReference type="EMBL" id="RWA11329.1"/>
    </source>
</evidence>
<reference evidence="2 3" key="1">
    <citation type="submission" date="2018-12" db="EMBL/GenBank/DDBJ databases">
        <title>Draft genome sequence of Xylaria grammica IHI A82.</title>
        <authorList>
            <person name="Buettner E."/>
            <person name="Kellner H."/>
        </authorList>
    </citation>
    <scope>NUCLEOTIDE SEQUENCE [LARGE SCALE GENOMIC DNA]</scope>
    <source>
        <strain evidence="2 3">IHI A82</strain>
    </source>
</reference>
<evidence type="ECO:0000256" key="1">
    <source>
        <dbReference type="SAM" id="MobiDB-lite"/>
    </source>
</evidence>
<name>A0A439DA95_9PEZI</name>
<dbReference type="EMBL" id="RYZI01000083">
    <property type="protein sequence ID" value="RWA11329.1"/>
    <property type="molecule type" value="Genomic_DNA"/>
</dbReference>
<organism evidence="2 3">
    <name type="scientific">Xylaria grammica</name>
    <dbReference type="NCBI Taxonomy" id="363999"/>
    <lineage>
        <taxon>Eukaryota</taxon>
        <taxon>Fungi</taxon>
        <taxon>Dikarya</taxon>
        <taxon>Ascomycota</taxon>
        <taxon>Pezizomycotina</taxon>
        <taxon>Sordariomycetes</taxon>
        <taxon>Xylariomycetidae</taxon>
        <taxon>Xylariales</taxon>
        <taxon>Xylariaceae</taxon>
        <taxon>Xylaria</taxon>
    </lineage>
</organism>
<protein>
    <submittedName>
        <fullName evidence="2">Uncharacterized protein</fullName>
    </submittedName>
</protein>
<gene>
    <name evidence="2" type="ORF">EKO27_g3780</name>
</gene>
<evidence type="ECO:0000313" key="3">
    <source>
        <dbReference type="Proteomes" id="UP000286045"/>
    </source>
</evidence>
<feature type="region of interest" description="Disordered" evidence="1">
    <location>
        <begin position="58"/>
        <end position="118"/>
    </location>
</feature>
<comment type="caution">
    <text evidence="2">The sequence shown here is derived from an EMBL/GenBank/DDBJ whole genome shotgun (WGS) entry which is preliminary data.</text>
</comment>